<evidence type="ECO:0000256" key="3">
    <source>
        <dbReference type="ARBA" id="ARBA00022842"/>
    </source>
</evidence>
<dbReference type="SMART" id="SM00922">
    <property type="entry name" value="MR_MLE"/>
    <property type="match status" value="1"/>
</dbReference>
<dbReference type="PANTHER" id="PTHR13794:SF58">
    <property type="entry name" value="MITOCHONDRIAL ENOLASE SUPERFAMILY MEMBER 1"/>
    <property type="match status" value="1"/>
</dbReference>
<reference evidence="5" key="1">
    <citation type="submission" date="2020-02" db="EMBL/GenBank/DDBJ databases">
        <authorList>
            <person name="Meier V. D."/>
        </authorList>
    </citation>
    <scope>NUCLEOTIDE SEQUENCE</scope>
    <source>
        <strain evidence="5">AVDCRST_MAG79</strain>
    </source>
</reference>
<evidence type="ECO:0000256" key="2">
    <source>
        <dbReference type="ARBA" id="ARBA00022723"/>
    </source>
</evidence>
<accession>A0A6J4TVX7</accession>
<dbReference type="EMBL" id="CADCWC010000176">
    <property type="protein sequence ID" value="CAA9532354.1"/>
    <property type="molecule type" value="Genomic_DNA"/>
</dbReference>
<gene>
    <name evidence="5" type="ORF">AVDCRST_MAG79-1040</name>
</gene>
<dbReference type="GO" id="GO:0000287">
    <property type="term" value="F:magnesium ion binding"/>
    <property type="evidence" value="ECO:0007669"/>
    <property type="project" value="TreeGrafter"/>
</dbReference>
<evidence type="ECO:0000256" key="1">
    <source>
        <dbReference type="ARBA" id="ARBA00001946"/>
    </source>
</evidence>
<dbReference type="GO" id="GO:0016836">
    <property type="term" value="F:hydro-lyase activity"/>
    <property type="evidence" value="ECO:0007669"/>
    <property type="project" value="TreeGrafter"/>
</dbReference>
<sequence length="224" mass="25194">MQIASVETRLYALELDPPFRAAWDPVPRRRIEATLVIVRSSDGTEGYASGGDGLADRALLERLLVGVDPRRTEVVRELCETVDFHGGRPWAVELAVWDLVGRLLDTPVWRLLGGRNERLLAYASSGELVEPEERARRAVELRDAGVRALKIRFHLADWRDDVAVVEQVRTAVGTTMDLMVDANQGWRMPGDRRPRWDVATAARCAAALEELDVYWLEEPLPAED</sequence>
<protein>
    <recommendedName>
        <fullName evidence="4">Mandelate racemase/muconate lactonizing enzyme C-terminal domain-containing protein</fullName>
    </recommendedName>
</protein>
<dbReference type="Pfam" id="PF13378">
    <property type="entry name" value="MR_MLE_C"/>
    <property type="match status" value="1"/>
</dbReference>
<dbReference type="PANTHER" id="PTHR13794">
    <property type="entry name" value="ENOLASE SUPERFAMILY, MANDELATE RACEMASE"/>
    <property type="match status" value="1"/>
</dbReference>
<evidence type="ECO:0000259" key="4">
    <source>
        <dbReference type="SMART" id="SM00922"/>
    </source>
</evidence>
<evidence type="ECO:0000313" key="5">
    <source>
        <dbReference type="EMBL" id="CAA9532354.1"/>
    </source>
</evidence>
<dbReference type="Gene3D" id="3.20.20.120">
    <property type="entry name" value="Enolase-like C-terminal domain"/>
    <property type="match status" value="1"/>
</dbReference>
<proteinExistence type="predicted"/>
<dbReference type="InterPro" id="IPR013342">
    <property type="entry name" value="Mandelate_racemase_C"/>
</dbReference>
<keyword evidence="2" id="KW-0479">Metal-binding</keyword>
<dbReference type="InterPro" id="IPR029065">
    <property type="entry name" value="Enolase_C-like"/>
</dbReference>
<name>A0A6J4TVX7_9ACTN</name>
<dbReference type="GO" id="GO:0016052">
    <property type="term" value="P:carbohydrate catabolic process"/>
    <property type="evidence" value="ECO:0007669"/>
    <property type="project" value="TreeGrafter"/>
</dbReference>
<feature type="domain" description="Mandelate racemase/muconate lactonizing enzyme C-terminal" evidence="4">
    <location>
        <begin position="131"/>
        <end position="224"/>
    </location>
</feature>
<feature type="non-terminal residue" evidence="5">
    <location>
        <position position="224"/>
    </location>
</feature>
<dbReference type="Gene3D" id="3.30.390.10">
    <property type="entry name" value="Enolase-like, N-terminal domain"/>
    <property type="match status" value="1"/>
</dbReference>
<dbReference type="SUPFAM" id="SSF54826">
    <property type="entry name" value="Enolase N-terminal domain-like"/>
    <property type="match status" value="1"/>
</dbReference>
<keyword evidence="3" id="KW-0460">Magnesium</keyword>
<dbReference type="InterPro" id="IPR046945">
    <property type="entry name" value="RHMD-like"/>
</dbReference>
<dbReference type="InterPro" id="IPR029017">
    <property type="entry name" value="Enolase-like_N"/>
</dbReference>
<dbReference type="SUPFAM" id="SSF51604">
    <property type="entry name" value="Enolase C-terminal domain-like"/>
    <property type="match status" value="1"/>
</dbReference>
<dbReference type="AlphaFoldDB" id="A0A6J4TVX7"/>
<dbReference type="InterPro" id="IPR036849">
    <property type="entry name" value="Enolase-like_C_sf"/>
</dbReference>
<comment type="cofactor">
    <cofactor evidence="1">
        <name>Mg(2+)</name>
        <dbReference type="ChEBI" id="CHEBI:18420"/>
    </cofactor>
</comment>
<organism evidence="5">
    <name type="scientific">uncultured Thermoleophilia bacterium</name>
    <dbReference type="NCBI Taxonomy" id="1497501"/>
    <lineage>
        <taxon>Bacteria</taxon>
        <taxon>Bacillati</taxon>
        <taxon>Actinomycetota</taxon>
        <taxon>Thermoleophilia</taxon>
        <taxon>environmental samples</taxon>
    </lineage>
</organism>